<evidence type="ECO:0000256" key="3">
    <source>
        <dbReference type="ARBA" id="ARBA00023002"/>
    </source>
</evidence>
<protein>
    <submittedName>
        <fullName evidence="4">Precorrin-6A/cobalt-precorrin-6A reductase</fullName>
        <ecNumber evidence="4">1.3.1.106</ecNumber>
        <ecNumber evidence="4">1.3.1.54</ecNumber>
    </submittedName>
</protein>
<proteinExistence type="predicted"/>
<dbReference type="AlphaFoldDB" id="A0A7X0JMR1"/>
<comment type="caution">
    <text evidence="4">The sequence shown here is derived from an EMBL/GenBank/DDBJ whole genome shotgun (WGS) entry which is preliminary data.</text>
</comment>
<keyword evidence="3 4" id="KW-0560">Oxidoreductase</keyword>
<dbReference type="GO" id="GO:0009236">
    <property type="term" value="P:cobalamin biosynthetic process"/>
    <property type="evidence" value="ECO:0007669"/>
    <property type="project" value="UniProtKB-UniPathway"/>
</dbReference>
<evidence type="ECO:0000313" key="5">
    <source>
        <dbReference type="Proteomes" id="UP000585437"/>
    </source>
</evidence>
<accession>A0A7X0JMR1</accession>
<dbReference type="EMBL" id="JACHBU010000008">
    <property type="protein sequence ID" value="MBB6510449.1"/>
    <property type="molecule type" value="Genomic_DNA"/>
</dbReference>
<dbReference type="InterPro" id="IPR003723">
    <property type="entry name" value="Precorrin-6x_reduct"/>
</dbReference>
<dbReference type="PANTHER" id="PTHR36925">
    <property type="entry name" value="COBALT-PRECORRIN-6A REDUCTASE"/>
    <property type="match status" value="1"/>
</dbReference>
<dbReference type="UniPathway" id="UPA00148"/>
<dbReference type="Proteomes" id="UP000585437">
    <property type="component" value="Unassembled WGS sequence"/>
</dbReference>
<keyword evidence="2" id="KW-0169">Cobalamin biosynthesis</keyword>
<keyword evidence="5" id="KW-1185">Reference proteome</keyword>
<dbReference type="RefSeq" id="WP_184655619.1">
    <property type="nucleotide sequence ID" value="NZ_JACHBU010000008.1"/>
</dbReference>
<dbReference type="NCBIfam" id="NF005968">
    <property type="entry name" value="PRK08057.1-2"/>
    <property type="match status" value="1"/>
</dbReference>
<name>A0A7X0JMR1_9HYPH</name>
<dbReference type="EC" id="1.3.1.106" evidence="4"/>
<evidence type="ECO:0000256" key="2">
    <source>
        <dbReference type="ARBA" id="ARBA00022573"/>
    </source>
</evidence>
<gene>
    <name evidence="4" type="ORF">F4695_003838</name>
</gene>
<evidence type="ECO:0000313" key="4">
    <source>
        <dbReference type="EMBL" id="MBB6510449.1"/>
    </source>
</evidence>
<dbReference type="GO" id="GO:0016994">
    <property type="term" value="F:precorrin-6A reductase activity"/>
    <property type="evidence" value="ECO:0007669"/>
    <property type="project" value="UniProtKB-EC"/>
</dbReference>
<dbReference type="PANTHER" id="PTHR36925:SF1">
    <property type="entry name" value="COBALT-PRECORRIN-6A REDUCTASE"/>
    <property type="match status" value="1"/>
</dbReference>
<dbReference type="EC" id="1.3.1.54" evidence="4"/>
<organism evidence="4 5">
    <name type="scientific">Rhizobium soli</name>
    <dbReference type="NCBI Taxonomy" id="424798"/>
    <lineage>
        <taxon>Bacteria</taxon>
        <taxon>Pseudomonadati</taxon>
        <taxon>Pseudomonadota</taxon>
        <taxon>Alphaproteobacteria</taxon>
        <taxon>Hyphomicrobiales</taxon>
        <taxon>Rhizobiaceae</taxon>
        <taxon>Rhizobium/Agrobacterium group</taxon>
        <taxon>Rhizobium</taxon>
    </lineage>
</organism>
<reference evidence="4 5" key="1">
    <citation type="submission" date="2020-08" db="EMBL/GenBank/DDBJ databases">
        <title>The Agave Microbiome: Exploring the role of microbial communities in plant adaptations to desert environments.</title>
        <authorList>
            <person name="Partida-Martinez L.P."/>
        </authorList>
    </citation>
    <scope>NUCLEOTIDE SEQUENCE [LARGE SCALE GENOMIC DNA]</scope>
    <source>
        <strain evidence="4 5">AS3.12</strain>
    </source>
</reference>
<comment type="pathway">
    <text evidence="1">Cofactor biosynthesis; adenosylcobalamin biosynthesis.</text>
</comment>
<dbReference type="Pfam" id="PF02571">
    <property type="entry name" value="CbiJ"/>
    <property type="match status" value="1"/>
</dbReference>
<sequence length="255" mass="27674">MTYSILILGGTTEAKALAGRLATDPEYQILVSLAGRTKAPAEQPVPVRIGGFGGAVGLDAFIREQGVDLLLDATHPFAAQISRNAAEAAASSGVEILALRRPAWLRQDGDRWQEVGSIEAAVAALDIAPRKVFLTLGRQELLPFEVRKQHRYLVRSVDPVDPPLDLPDVTYITARGPFSEGDEIRLLEEHGIDLIVSKNSGGRASVAKISAARRLGIDVILIDRPELPDVPSATSVDVLVDRVRHWTLSRRKRGE</sequence>
<evidence type="ECO:0000256" key="1">
    <source>
        <dbReference type="ARBA" id="ARBA00004953"/>
    </source>
</evidence>
<dbReference type="NCBIfam" id="TIGR00715">
    <property type="entry name" value="precor6x_red"/>
    <property type="match status" value="1"/>
</dbReference>
<dbReference type="PROSITE" id="PS51014">
    <property type="entry name" value="COBK_CBIJ"/>
    <property type="match status" value="1"/>
</dbReference>